<dbReference type="EMBL" id="JAOTOJ010000005">
    <property type="protein sequence ID" value="KAK9400483.1"/>
    <property type="molecule type" value="Genomic_DNA"/>
</dbReference>
<keyword evidence="3" id="KW-1185">Reference proteome</keyword>
<evidence type="ECO:0000256" key="1">
    <source>
        <dbReference type="SAM" id="Phobius"/>
    </source>
</evidence>
<keyword evidence="1" id="KW-1133">Transmembrane helix</keyword>
<gene>
    <name evidence="2" type="ORF">NXF25_011197</name>
</gene>
<evidence type="ECO:0000313" key="2">
    <source>
        <dbReference type="EMBL" id="KAK9400483.1"/>
    </source>
</evidence>
<evidence type="ECO:0000313" key="3">
    <source>
        <dbReference type="Proteomes" id="UP001474421"/>
    </source>
</evidence>
<keyword evidence="1" id="KW-0472">Membrane</keyword>
<reference evidence="2 3" key="1">
    <citation type="journal article" date="2024" name="Proc. Natl. Acad. Sci. U.S.A.">
        <title>The genetic regulatory architecture and epigenomic basis for age-related changes in rattlesnake venom.</title>
        <authorList>
            <person name="Hogan M.P."/>
            <person name="Holding M.L."/>
            <person name="Nystrom G.S."/>
            <person name="Colston T.J."/>
            <person name="Bartlett D.A."/>
            <person name="Mason A.J."/>
            <person name="Ellsworth S.A."/>
            <person name="Rautsaw R.M."/>
            <person name="Lawrence K.C."/>
            <person name="Strickland J.L."/>
            <person name="He B."/>
            <person name="Fraser P."/>
            <person name="Margres M.J."/>
            <person name="Gilbert D.M."/>
            <person name="Gibbs H.L."/>
            <person name="Parkinson C.L."/>
            <person name="Rokyta D.R."/>
        </authorList>
    </citation>
    <scope>NUCLEOTIDE SEQUENCE [LARGE SCALE GENOMIC DNA]</scope>
    <source>
        <strain evidence="2">DRR0105</strain>
    </source>
</reference>
<accession>A0AAW1BEP0</accession>
<dbReference type="Proteomes" id="UP001474421">
    <property type="component" value="Unassembled WGS sequence"/>
</dbReference>
<name>A0AAW1BEP0_CROAD</name>
<organism evidence="2 3">
    <name type="scientific">Crotalus adamanteus</name>
    <name type="common">Eastern diamondback rattlesnake</name>
    <dbReference type="NCBI Taxonomy" id="8729"/>
    <lineage>
        <taxon>Eukaryota</taxon>
        <taxon>Metazoa</taxon>
        <taxon>Chordata</taxon>
        <taxon>Craniata</taxon>
        <taxon>Vertebrata</taxon>
        <taxon>Euteleostomi</taxon>
        <taxon>Lepidosauria</taxon>
        <taxon>Squamata</taxon>
        <taxon>Bifurcata</taxon>
        <taxon>Unidentata</taxon>
        <taxon>Episquamata</taxon>
        <taxon>Toxicofera</taxon>
        <taxon>Serpentes</taxon>
        <taxon>Colubroidea</taxon>
        <taxon>Viperidae</taxon>
        <taxon>Crotalinae</taxon>
        <taxon>Crotalus</taxon>
    </lineage>
</organism>
<sequence>MQTDPANVFDIDQSSGEIKLKSYIRSMDVIHNITKNKDCIWSVIIQAKDRGSPSFSTTAVLKLDIREETLHTGPMGAFLMQTKDNPMKALGVLAGIIGFMVMIILLISTVTFWRNKRSPKIVPARRIIKKRQNYQPRTIKMEWLSFKKSCSNVAEKFTIKEDTVSLQNENSNNSSQMPTLPPPPPSAPIPLHAPVFKIQEPTWKLSTVSGSLSPKLVNKQSRKKGALSAQDTALVSELKQRFEIRNSAIGQPHI</sequence>
<comment type="caution">
    <text evidence="2">The sequence shown here is derived from an EMBL/GenBank/DDBJ whole genome shotgun (WGS) entry which is preliminary data.</text>
</comment>
<dbReference type="CDD" id="cd11304">
    <property type="entry name" value="Cadherin_repeat"/>
    <property type="match status" value="1"/>
</dbReference>
<dbReference type="AlphaFoldDB" id="A0AAW1BEP0"/>
<protein>
    <submittedName>
        <fullName evidence="2">Cadherin-related family member 1</fullName>
    </submittedName>
</protein>
<keyword evidence="1" id="KW-0812">Transmembrane</keyword>
<proteinExistence type="predicted"/>
<feature type="transmembrane region" description="Helical" evidence="1">
    <location>
        <begin position="89"/>
        <end position="113"/>
    </location>
</feature>